<dbReference type="Proteomes" id="UP000243753">
    <property type="component" value="Chromosome"/>
</dbReference>
<dbReference type="Pfam" id="PF02021">
    <property type="entry name" value="UPF0102"/>
    <property type="match status" value="1"/>
</dbReference>
<sequence length="119" mass="13828">MATHNDFGKQAEQDAVNHLIELGHTIRERNYTFAHAEIDIISQKDHILHIVEVKARTSTAYGTPESFVSKQKMERLVKAANHYVEKNNLEVEVQFDIISIVKNTYVFQIDYIEDAFYPF</sequence>
<reference evidence="5 6" key="1">
    <citation type="submission" date="2015-01" db="EMBL/GenBank/DDBJ databases">
        <authorList>
            <person name="Xiang T."/>
            <person name="Song Y."/>
            <person name="Huang L."/>
            <person name="Wang B."/>
            <person name="Wu P."/>
        </authorList>
    </citation>
    <scope>NUCLEOTIDE SEQUENCE [LARGE SCALE GENOMIC DNA]</scope>
    <source>
        <strain evidence="5 6">Cc12</strain>
    </source>
</reference>
<keyword evidence="3" id="KW-0540">Nuclease</keyword>
<protein>
    <recommendedName>
        <fullName evidence="2">UPF0102 protein CCAN12_760016</fullName>
    </recommendedName>
</protein>
<dbReference type="Gene3D" id="3.40.1350.10">
    <property type="match status" value="1"/>
</dbReference>
<dbReference type="EMBL" id="CP022388">
    <property type="protein sequence ID" value="ATA91867.1"/>
    <property type="molecule type" value="Genomic_DNA"/>
</dbReference>
<reference evidence="7 8" key="3">
    <citation type="submission" date="2017-06" db="EMBL/GenBank/DDBJ databases">
        <title>Capnocytophaga spp. assemblies.</title>
        <authorList>
            <person name="Gulvik C.A."/>
        </authorList>
    </citation>
    <scope>NUCLEOTIDE SEQUENCE [LARGE SCALE GENOMIC DNA]</scope>
    <source>
        <strain evidence="8">H3936</strain>
        <strain evidence="7">H5594</strain>
    </source>
</reference>
<dbReference type="GO" id="GO:0003676">
    <property type="term" value="F:nucleic acid binding"/>
    <property type="evidence" value="ECO:0007669"/>
    <property type="project" value="InterPro"/>
</dbReference>
<keyword evidence="3" id="KW-0378">Hydrolase</keyword>
<proteinExistence type="inferred from homology"/>
<accession>A0A0B7HKW5</accession>
<dbReference type="PANTHER" id="PTHR34039">
    <property type="entry name" value="UPF0102 PROTEIN YRAN"/>
    <property type="match status" value="1"/>
</dbReference>
<name>A0A0B7HKW5_9FLAO</name>
<dbReference type="Proteomes" id="UP000243136">
    <property type="component" value="Chromosome"/>
</dbReference>
<dbReference type="SUPFAM" id="SSF52980">
    <property type="entry name" value="Restriction endonuclease-like"/>
    <property type="match status" value="1"/>
</dbReference>
<evidence type="ECO:0000313" key="6">
    <source>
        <dbReference type="Proteomes" id="UP000044026"/>
    </source>
</evidence>
<dbReference type="InterPro" id="IPR011856">
    <property type="entry name" value="tRNA_endonuc-like_dom_sf"/>
</dbReference>
<dbReference type="AlphaFoldDB" id="A0A0B7HKW5"/>
<dbReference type="InterPro" id="IPR003509">
    <property type="entry name" value="UPF0102_YraN-like"/>
</dbReference>
<reference evidence="3" key="2">
    <citation type="journal article" date="2017" name="Genome Announc.">
        <title>Twelve Complete Reference Genomes of Clinical Isolates in the Capnocytophaga Genus.</title>
        <authorList>
            <person name="Villarma A."/>
            <person name="Gulvik C.A."/>
            <person name="Rowe L.A."/>
            <person name="Sheth M."/>
            <person name="Juieng P."/>
            <person name="Nicholson A.C."/>
            <person name="Loparev V.N."/>
            <person name="McQuiston J.R."/>
        </authorList>
    </citation>
    <scope>NUCLEOTIDE SEQUENCE</scope>
    <source>
        <strain evidence="4">H3936</strain>
        <strain evidence="3">H5594</strain>
    </source>
</reference>
<dbReference type="PANTHER" id="PTHR34039:SF1">
    <property type="entry name" value="UPF0102 PROTEIN YRAN"/>
    <property type="match status" value="1"/>
</dbReference>
<comment type="similarity">
    <text evidence="1 2">Belongs to the UPF0102 family.</text>
</comment>
<gene>
    <name evidence="5" type="ORF">CCAN12_760016</name>
    <name evidence="4" type="ORF">CGC54_06740</name>
    <name evidence="3" type="ORF">CGC56_06605</name>
</gene>
<dbReference type="RefSeq" id="WP_042001251.1">
    <property type="nucleotide sequence ID" value="NZ_BOQJ01000025.1"/>
</dbReference>
<dbReference type="Proteomes" id="UP000044026">
    <property type="component" value="Unassembled WGS sequence"/>
</dbReference>
<evidence type="ECO:0000313" key="5">
    <source>
        <dbReference type="EMBL" id="CEN39279.1"/>
    </source>
</evidence>
<dbReference type="InterPro" id="IPR011335">
    <property type="entry name" value="Restrct_endonuc-II-like"/>
</dbReference>
<evidence type="ECO:0000313" key="4">
    <source>
        <dbReference type="EMBL" id="ATA94048.1"/>
    </source>
</evidence>
<dbReference type="EMBL" id="CP022389">
    <property type="protein sequence ID" value="ATA94048.1"/>
    <property type="molecule type" value="Genomic_DNA"/>
</dbReference>
<evidence type="ECO:0000313" key="3">
    <source>
        <dbReference type="EMBL" id="ATA91867.1"/>
    </source>
</evidence>
<dbReference type="EMBL" id="CDOE01000074">
    <property type="protein sequence ID" value="CEN39279.1"/>
    <property type="molecule type" value="Genomic_DNA"/>
</dbReference>
<organism evidence="5 6">
    <name type="scientific">Capnocytophaga canimorsus</name>
    <dbReference type="NCBI Taxonomy" id="28188"/>
    <lineage>
        <taxon>Bacteria</taxon>
        <taxon>Pseudomonadati</taxon>
        <taxon>Bacteroidota</taxon>
        <taxon>Flavobacteriia</taxon>
        <taxon>Flavobacteriales</taxon>
        <taxon>Flavobacteriaceae</taxon>
        <taxon>Capnocytophaga</taxon>
    </lineage>
</organism>
<dbReference type="GO" id="GO:0004519">
    <property type="term" value="F:endonuclease activity"/>
    <property type="evidence" value="ECO:0007669"/>
    <property type="project" value="UniProtKB-KW"/>
</dbReference>
<evidence type="ECO:0000256" key="1">
    <source>
        <dbReference type="ARBA" id="ARBA00006738"/>
    </source>
</evidence>
<evidence type="ECO:0000313" key="8">
    <source>
        <dbReference type="Proteomes" id="UP000243753"/>
    </source>
</evidence>
<keyword evidence="3" id="KW-0255">Endonuclease</keyword>
<evidence type="ECO:0000313" key="7">
    <source>
        <dbReference type="Proteomes" id="UP000243136"/>
    </source>
</evidence>
<dbReference type="CDD" id="cd20736">
    <property type="entry name" value="PoNe_Nuclease"/>
    <property type="match status" value="1"/>
</dbReference>
<dbReference type="NCBIfam" id="NF009150">
    <property type="entry name" value="PRK12497.1-3"/>
    <property type="match status" value="1"/>
</dbReference>
<dbReference type="GeneID" id="69580691"/>
<evidence type="ECO:0000256" key="2">
    <source>
        <dbReference type="HAMAP-Rule" id="MF_00048"/>
    </source>
</evidence>
<dbReference type="HAMAP" id="MF_00048">
    <property type="entry name" value="UPF0102"/>
    <property type="match status" value="1"/>
</dbReference>